<evidence type="ECO:0000313" key="2">
    <source>
        <dbReference type="Proteomes" id="UP000184600"/>
    </source>
</evidence>
<keyword evidence="2" id="KW-1185">Reference proteome</keyword>
<name>A0A1M7YZ09_9VIBR</name>
<dbReference type="STRING" id="1117707.VQ7734_03630"/>
<sequence>MNQLAIVQEQTPPPAEESIARIRAMLTGTVTRNQIADNFSRLDTKQRGVLLIASGLKPEEHLDRSFDEFDHLEKQRIREGMCFLKSLQLSLEHKVGDPRQLKYRHFQQPV</sequence>
<accession>A0A1M7YZ09</accession>
<evidence type="ECO:0000313" key="1">
    <source>
        <dbReference type="EMBL" id="SHO57860.1"/>
    </source>
</evidence>
<reference evidence="2" key="1">
    <citation type="submission" date="2016-12" db="EMBL/GenBank/DDBJ databases">
        <authorList>
            <person name="Rodrigo-Torres L."/>
            <person name="Arahal R.D."/>
            <person name="Lucena T."/>
        </authorList>
    </citation>
    <scope>NUCLEOTIDE SEQUENCE [LARGE SCALE GENOMIC DNA]</scope>
</reference>
<organism evidence="1 2">
    <name type="scientific">Vibrio quintilis</name>
    <dbReference type="NCBI Taxonomy" id="1117707"/>
    <lineage>
        <taxon>Bacteria</taxon>
        <taxon>Pseudomonadati</taxon>
        <taxon>Pseudomonadota</taxon>
        <taxon>Gammaproteobacteria</taxon>
        <taxon>Vibrionales</taxon>
        <taxon>Vibrionaceae</taxon>
        <taxon>Vibrio</taxon>
    </lineage>
</organism>
<dbReference type="Proteomes" id="UP000184600">
    <property type="component" value="Unassembled WGS sequence"/>
</dbReference>
<gene>
    <name evidence="1" type="ORF">VQ7734_03630</name>
</gene>
<proteinExistence type="predicted"/>
<protein>
    <submittedName>
        <fullName evidence="1">Uncharacterized protein</fullName>
    </submittedName>
</protein>
<dbReference type="OrthoDB" id="5918813at2"/>
<dbReference type="EMBL" id="FRFG01000048">
    <property type="protein sequence ID" value="SHO57860.1"/>
    <property type="molecule type" value="Genomic_DNA"/>
</dbReference>
<dbReference type="AlphaFoldDB" id="A0A1M7YZ09"/>
<dbReference type="RefSeq" id="WP_073585221.1">
    <property type="nucleotide sequence ID" value="NZ_AP024897.1"/>
</dbReference>